<gene>
    <name evidence="3" type="ORF">GCM10010178_36780</name>
</gene>
<feature type="domain" description="Extradiol ring-cleavage dioxygenase class III enzyme subunit B" evidence="1">
    <location>
        <begin position="21"/>
        <end position="157"/>
    </location>
</feature>
<dbReference type="Pfam" id="PF02900">
    <property type="entry name" value="LigB"/>
    <property type="match status" value="1"/>
</dbReference>
<dbReference type="Pfam" id="PF19054">
    <property type="entry name" value="DUF5753"/>
    <property type="match status" value="1"/>
</dbReference>
<proteinExistence type="predicted"/>
<feature type="domain" description="DUF5753" evidence="2">
    <location>
        <begin position="162"/>
        <end position="320"/>
    </location>
</feature>
<sequence length="323" mass="35011">MKNRLTVCSSHLITLPSAPHGPVRAAIATAREAVAAFDPELVVFFGTDHRRAFRAVVPTFAVVLAATAQGDVAGPVGTYDVPSELGRALVANLVAHDFDIATAYEAALDHAFGHTARDLLGEINARPVLPIFINCASPPHASFRRAASLGRRVGEFFADKRQTMLLHGMLQIPEYMRAVITACANVSDDEVEERIAARIPRQEPLRNGMKAVFFIPESVLVNSVGGPEVMRAQLLHLEKLATRPNVVVRIVALTAGAHAGMAGSFDMLTFDRYEDVVFLESENSSLIIEAPEPVKAYGRIVEGLDQVALDAEQSKELIKKLLM</sequence>
<evidence type="ECO:0000259" key="1">
    <source>
        <dbReference type="Pfam" id="PF02900"/>
    </source>
</evidence>
<dbReference type="RefSeq" id="WP_189254914.1">
    <property type="nucleotide sequence ID" value="NZ_BMRE01000014.1"/>
</dbReference>
<evidence type="ECO:0008006" key="5">
    <source>
        <dbReference type="Google" id="ProtNLM"/>
    </source>
</evidence>
<dbReference type="EMBL" id="BMRE01000014">
    <property type="protein sequence ID" value="GGU40900.1"/>
    <property type="molecule type" value="Genomic_DNA"/>
</dbReference>
<dbReference type="Gene3D" id="3.40.830.10">
    <property type="entry name" value="LigB-like"/>
    <property type="match status" value="1"/>
</dbReference>
<protein>
    <recommendedName>
        <fullName evidence="5">DUF5753 domain-containing protein</fullName>
    </recommendedName>
</protein>
<reference evidence="4" key="1">
    <citation type="journal article" date="2019" name="Int. J. Syst. Evol. Microbiol.">
        <title>The Global Catalogue of Microorganisms (GCM) 10K type strain sequencing project: providing services to taxonomists for standard genome sequencing and annotation.</title>
        <authorList>
            <consortium name="The Broad Institute Genomics Platform"/>
            <consortium name="The Broad Institute Genome Sequencing Center for Infectious Disease"/>
            <person name="Wu L."/>
            <person name="Ma J."/>
        </authorList>
    </citation>
    <scope>NUCLEOTIDE SEQUENCE [LARGE SCALE GENOMIC DNA]</scope>
    <source>
        <strain evidence="4">JCM 3296</strain>
    </source>
</reference>
<keyword evidence="4" id="KW-1185">Reference proteome</keyword>
<dbReference type="InterPro" id="IPR004183">
    <property type="entry name" value="Xdiol_dOase_suB"/>
</dbReference>
<evidence type="ECO:0000259" key="2">
    <source>
        <dbReference type="Pfam" id="PF19054"/>
    </source>
</evidence>
<name>A0ABQ2UJM0_9PSEU</name>
<evidence type="ECO:0000313" key="4">
    <source>
        <dbReference type="Proteomes" id="UP000649573"/>
    </source>
</evidence>
<dbReference type="SUPFAM" id="SSF53213">
    <property type="entry name" value="LigB-like"/>
    <property type="match status" value="1"/>
</dbReference>
<accession>A0ABQ2UJM0</accession>
<dbReference type="InterPro" id="IPR043917">
    <property type="entry name" value="DUF5753"/>
</dbReference>
<dbReference type="Proteomes" id="UP000649573">
    <property type="component" value="Unassembled WGS sequence"/>
</dbReference>
<organism evidence="3 4">
    <name type="scientific">Lentzea flava</name>
    <dbReference type="NCBI Taxonomy" id="103732"/>
    <lineage>
        <taxon>Bacteria</taxon>
        <taxon>Bacillati</taxon>
        <taxon>Actinomycetota</taxon>
        <taxon>Actinomycetes</taxon>
        <taxon>Pseudonocardiales</taxon>
        <taxon>Pseudonocardiaceae</taxon>
        <taxon>Lentzea</taxon>
    </lineage>
</organism>
<comment type="caution">
    <text evidence="3">The sequence shown here is derived from an EMBL/GenBank/DDBJ whole genome shotgun (WGS) entry which is preliminary data.</text>
</comment>
<evidence type="ECO:0000313" key="3">
    <source>
        <dbReference type="EMBL" id="GGU40900.1"/>
    </source>
</evidence>